<dbReference type="Pfam" id="PF10419">
    <property type="entry name" value="TFIIIC_sub6"/>
    <property type="match status" value="1"/>
</dbReference>
<organism evidence="3 4">
    <name type="scientific">Sphaceloma murrayae</name>
    <dbReference type="NCBI Taxonomy" id="2082308"/>
    <lineage>
        <taxon>Eukaryota</taxon>
        <taxon>Fungi</taxon>
        <taxon>Dikarya</taxon>
        <taxon>Ascomycota</taxon>
        <taxon>Pezizomycotina</taxon>
        <taxon>Dothideomycetes</taxon>
        <taxon>Dothideomycetidae</taxon>
        <taxon>Myriangiales</taxon>
        <taxon>Elsinoaceae</taxon>
        <taxon>Sphaceloma</taxon>
    </lineage>
</organism>
<dbReference type="InParanoid" id="A0A2K1R2Z3"/>
<evidence type="ECO:0000313" key="3">
    <source>
        <dbReference type="EMBL" id="PNS21670.1"/>
    </source>
</evidence>
<dbReference type="AlphaFoldDB" id="A0A2K1R2Z3"/>
<dbReference type="Gene3D" id="2.60.40.4370">
    <property type="match status" value="1"/>
</dbReference>
<evidence type="ECO:0000259" key="2">
    <source>
        <dbReference type="Pfam" id="PF10419"/>
    </source>
</evidence>
<protein>
    <recommendedName>
        <fullName evidence="2">Transcription factor TFIIIC triple barrel domain-containing protein</fullName>
    </recommendedName>
</protein>
<feature type="region of interest" description="Disordered" evidence="1">
    <location>
        <begin position="331"/>
        <end position="417"/>
    </location>
</feature>
<feature type="region of interest" description="Disordered" evidence="1">
    <location>
        <begin position="218"/>
        <end position="239"/>
    </location>
</feature>
<gene>
    <name evidence="3" type="ORF">CAC42_1524</name>
</gene>
<evidence type="ECO:0000313" key="4">
    <source>
        <dbReference type="Proteomes" id="UP000243797"/>
    </source>
</evidence>
<dbReference type="Proteomes" id="UP000243797">
    <property type="component" value="Unassembled WGS sequence"/>
</dbReference>
<dbReference type="STRING" id="2082308.A0A2K1R2Z3"/>
<dbReference type="InterPro" id="IPR019481">
    <property type="entry name" value="TFIIIC_triple_barrel"/>
</dbReference>
<proteinExistence type="predicted"/>
<feature type="compositionally biased region" description="Acidic residues" evidence="1">
    <location>
        <begin position="370"/>
        <end position="389"/>
    </location>
</feature>
<accession>A0A2K1R2Z3</accession>
<reference evidence="3 4" key="1">
    <citation type="submission" date="2017-06" db="EMBL/GenBank/DDBJ databases">
        <title>Draft genome sequence of a variant of Elsinoe murrayae.</title>
        <authorList>
            <person name="Cheng Q."/>
        </authorList>
    </citation>
    <scope>NUCLEOTIDE SEQUENCE [LARGE SCALE GENOMIC DNA]</scope>
    <source>
        <strain evidence="3 4">CQ-2017a</strain>
    </source>
</reference>
<feature type="domain" description="Transcription factor TFIIIC triple barrel" evidence="2">
    <location>
        <begin position="24"/>
        <end position="210"/>
    </location>
</feature>
<keyword evidence="4" id="KW-1185">Reference proteome</keyword>
<name>A0A2K1R2Z3_9PEZI</name>
<sequence length="417" mass="46275">MSSTDIRDGTQVEDEWEYEYDKEQHEIIYITVDFSTHAPPGLPSKMSTDTLPQNDHRKIQSMNARRPRKRKRAHVEDDEAAVEDTMTPDETGLLTSQLTADDEDQDTTVIGPSAGLEDLPLPPHQAPKHLESAVTPDSKTIQILDLHSRNPLITYNSRFYTCHWATDLGTSLYLSPPPSTVTGPTHAPLRSFPTFDILTKTRARLVAVPAVLRPRVPTVPTTTDSATEPSAPPLHVPGPEDFTISTAEGDTIHYSESGRLKITTPSDASDAKKAQAAFLERWSELKEKKGWRDPIPVKAMRNYRVPEGWEEERRRWAEIERRHGILGMGFDGGGEGMVKSRRRRRGVGIEMRGVKGRKPGRPGKIVIESSEGEDGADDDEDDEDEEDDDRGGGEGGDHAGMPGEEDEEIPGTGIMQF</sequence>
<dbReference type="OrthoDB" id="1877767at2759"/>
<comment type="caution">
    <text evidence="3">The sequence shown here is derived from an EMBL/GenBank/DDBJ whole genome shotgun (WGS) entry which is preliminary data.</text>
</comment>
<dbReference type="EMBL" id="NKHZ01000010">
    <property type="protein sequence ID" value="PNS21670.1"/>
    <property type="molecule type" value="Genomic_DNA"/>
</dbReference>
<feature type="region of interest" description="Disordered" evidence="1">
    <location>
        <begin position="35"/>
        <end position="118"/>
    </location>
</feature>
<evidence type="ECO:0000256" key="1">
    <source>
        <dbReference type="SAM" id="MobiDB-lite"/>
    </source>
</evidence>